<keyword evidence="3" id="KW-1185">Reference proteome</keyword>
<proteinExistence type="predicted"/>
<dbReference type="EMBL" id="BAAANY010000058">
    <property type="protein sequence ID" value="GAA1723690.1"/>
    <property type="molecule type" value="Genomic_DNA"/>
</dbReference>
<keyword evidence="1" id="KW-0472">Membrane</keyword>
<reference evidence="3" key="1">
    <citation type="journal article" date="2019" name="Int. J. Syst. Evol. Microbiol.">
        <title>The Global Catalogue of Microorganisms (GCM) 10K type strain sequencing project: providing services to taxonomists for standard genome sequencing and annotation.</title>
        <authorList>
            <consortium name="The Broad Institute Genomics Platform"/>
            <consortium name="The Broad Institute Genome Sequencing Center for Infectious Disease"/>
            <person name="Wu L."/>
            <person name="Ma J."/>
        </authorList>
    </citation>
    <scope>NUCLEOTIDE SEQUENCE [LARGE SCALE GENOMIC DNA]</scope>
    <source>
        <strain evidence="3">JCM 14718</strain>
    </source>
</reference>
<dbReference type="NCBIfam" id="NF041646">
    <property type="entry name" value="VC0807_fam"/>
    <property type="match status" value="1"/>
</dbReference>
<sequence length="216" mass="24078">MKPLVNVLLWDLGLSILPYFLFRLAGCSETTSLIGGTAVASVRLAYVIIRHRRIDGLALFMIGLLVVGLALTAVTGDVRLLAAKDSLNTAFVGVAFLVTIPFGRPVMFLISRHFRAADPAAQRRWDELWVAEPGFRRMFYVGSTVWGAAMLAEAVLRIVLVYLWPIDLVIAVSTPAQLGLIALLACWSLWYRHRPRNGQWSARLRTPTAFRTETLR</sequence>
<name>A0ABP4VH35_9ACTN</name>
<feature type="transmembrane region" description="Helical" evidence="1">
    <location>
        <begin position="31"/>
        <end position="49"/>
    </location>
</feature>
<evidence type="ECO:0008006" key="4">
    <source>
        <dbReference type="Google" id="ProtNLM"/>
    </source>
</evidence>
<comment type="caution">
    <text evidence="2">The sequence shown here is derived from an EMBL/GenBank/DDBJ whole genome shotgun (WGS) entry which is preliminary data.</text>
</comment>
<feature type="transmembrane region" description="Helical" evidence="1">
    <location>
        <begin position="145"/>
        <end position="164"/>
    </location>
</feature>
<dbReference type="RefSeq" id="WP_344315590.1">
    <property type="nucleotide sequence ID" value="NZ_BAAANY010000058.1"/>
</dbReference>
<feature type="transmembrane region" description="Helical" evidence="1">
    <location>
        <begin position="87"/>
        <end position="110"/>
    </location>
</feature>
<gene>
    <name evidence="2" type="ORF">GCM10009765_84570</name>
</gene>
<protein>
    <recommendedName>
        <fullName evidence="4">DUF3159 domain-containing protein</fullName>
    </recommendedName>
</protein>
<feature type="transmembrane region" description="Helical" evidence="1">
    <location>
        <begin position="56"/>
        <end position="75"/>
    </location>
</feature>
<keyword evidence="1" id="KW-1133">Transmembrane helix</keyword>
<evidence type="ECO:0000313" key="3">
    <source>
        <dbReference type="Proteomes" id="UP001500618"/>
    </source>
</evidence>
<evidence type="ECO:0000256" key="1">
    <source>
        <dbReference type="SAM" id="Phobius"/>
    </source>
</evidence>
<organism evidence="2 3">
    <name type="scientific">Fodinicola feengrottensis</name>
    <dbReference type="NCBI Taxonomy" id="435914"/>
    <lineage>
        <taxon>Bacteria</taxon>
        <taxon>Bacillati</taxon>
        <taxon>Actinomycetota</taxon>
        <taxon>Actinomycetes</taxon>
        <taxon>Mycobacteriales</taxon>
        <taxon>Fodinicola</taxon>
    </lineage>
</organism>
<feature type="transmembrane region" description="Helical" evidence="1">
    <location>
        <begin position="170"/>
        <end position="191"/>
    </location>
</feature>
<dbReference type="Proteomes" id="UP001500618">
    <property type="component" value="Unassembled WGS sequence"/>
</dbReference>
<evidence type="ECO:0000313" key="2">
    <source>
        <dbReference type="EMBL" id="GAA1723690.1"/>
    </source>
</evidence>
<keyword evidence="1" id="KW-0812">Transmembrane</keyword>
<accession>A0ABP4VH35</accession>